<reference evidence="2 3" key="1">
    <citation type="submission" date="2023-04" db="EMBL/GenBank/DDBJ databases">
        <title>Genome of Basidiobolus ranarum AG-B5.</title>
        <authorList>
            <person name="Stajich J.E."/>
            <person name="Carter-House D."/>
            <person name="Gryganskyi A."/>
        </authorList>
    </citation>
    <scope>NUCLEOTIDE SEQUENCE [LARGE SCALE GENOMIC DNA]</scope>
    <source>
        <strain evidence="2 3">AG-B5</strain>
    </source>
</reference>
<protein>
    <recommendedName>
        <fullName evidence="1">Polysaccharide lyase 14 domain-containing protein</fullName>
    </recommendedName>
</protein>
<dbReference type="Proteomes" id="UP001479436">
    <property type="component" value="Unassembled WGS sequence"/>
</dbReference>
<dbReference type="InterPro" id="IPR048958">
    <property type="entry name" value="Polysacc_lyase_14"/>
</dbReference>
<evidence type="ECO:0000313" key="2">
    <source>
        <dbReference type="EMBL" id="KAK9702021.1"/>
    </source>
</evidence>
<keyword evidence="3" id="KW-1185">Reference proteome</keyword>
<gene>
    <name evidence="2" type="ORF">K7432_011457</name>
</gene>
<evidence type="ECO:0000313" key="3">
    <source>
        <dbReference type="Proteomes" id="UP001479436"/>
    </source>
</evidence>
<dbReference type="PANTHER" id="PTHR40124:SF1">
    <property type="entry name" value="DISAGGREGATASE RELATED REPEAT PROTEIN"/>
    <property type="match status" value="1"/>
</dbReference>
<dbReference type="Pfam" id="PF21294">
    <property type="entry name" value="Polysacc_lyase_14"/>
    <property type="match status" value="1"/>
</dbReference>
<organism evidence="2 3">
    <name type="scientific">Basidiobolus ranarum</name>
    <dbReference type="NCBI Taxonomy" id="34480"/>
    <lineage>
        <taxon>Eukaryota</taxon>
        <taxon>Fungi</taxon>
        <taxon>Fungi incertae sedis</taxon>
        <taxon>Zoopagomycota</taxon>
        <taxon>Entomophthoromycotina</taxon>
        <taxon>Basidiobolomycetes</taxon>
        <taxon>Basidiobolales</taxon>
        <taxon>Basidiobolaceae</taxon>
        <taxon>Basidiobolus</taxon>
    </lineage>
</organism>
<sequence>MVDHASARSWNNYGTTSLDSFNITKISFGRHNYQFVNDPTGVEGKVLRVFYPKGSRTPTSPGKRGGFGFYAQPLPLDLEVTLEYKVYFPKGFDFVKGGKLPGLYGGDSTCPDGKNSRKCVTTRYMWRTQGAGELYAYLPLDQNREYCELPPKSVCNPKYGDSLARGSFHFVPGTWHTLRQSLRMNDVGKQNGLIRVWSNGQLVINYDKAVFRTEEGIHNIGLVFHTFFGGADPSYRTPKNQYSYFKDFKMYNYIE</sequence>
<feature type="domain" description="Polysaccharide lyase 14" evidence="1">
    <location>
        <begin position="43"/>
        <end position="248"/>
    </location>
</feature>
<dbReference type="EMBL" id="JASJQH010007761">
    <property type="protein sequence ID" value="KAK9702021.1"/>
    <property type="molecule type" value="Genomic_DNA"/>
</dbReference>
<evidence type="ECO:0000259" key="1">
    <source>
        <dbReference type="Pfam" id="PF21294"/>
    </source>
</evidence>
<dbReference type="PANTHER" id="PTHR40124">
    <property type="match status" value="1"/>
</dbReference>
<comment type="caution">
    <text evidence="2">The sequence shown here is derived from an EMBL/GenBank/DDBJ whole genome shotgun (WGS) entry which is preliminary data.</text>
</comment>
<name>A0ABR2VTU2_9FUNG</name>
<dbReference type="Gene3D" id="2.60.120.200">
    <property type="match status" value="1"/>
</dbReference>
<accession>A0ABR2VTU2</accession>
<proteinExistence type="predicted"/>